<name>A0A5C6NA01_9TELE</name>
<protein>
    <submittedName>
        <fullName evidence="1">Uncharacterized protein</fullName>
    </submittedName>
</protein>
<proteinExistence type="predicted"/>
<keyword evidence="2" id="KW-1185">Reference proteome</keyword>
<dbReference type="EMBL" id="RHFK02000017">
    <property type="protein sequence ID" value="TWW62690.1"/>
    <property type="molecule type" value="Genomic_DNA"/>
</dbReference>
<reference evidence="1 2" key="1">
    <citation type="submission" date="2019-04" db="EMBL/GenBank/DDBJ databases">
        <title>Chromosome genome assembly for Takifugu flavidus.</title>
        <authorList>
            <person name="Xiao S."/>
        </authorList>
    </citation>
    <scope>NUCLEOTIDE SEQUENCE [LARGE SCALE GENOMIC DNA]</scope>
    <source>
        <strain evidence="1">HTHZ2018</strain>
        <tissue evidence="1">Muscle</tissue>
    </source>
</reference>
<sequence>MIKNFLTKTKGMRGPDLGIYFPDKLLFIQSAGHWIKHRAASDLTDPEIFRLRKHMGKARKQLRELSNRSTSL</sequence>
<comment type="caution">
    <text evidence="1">The sequence shown here is derived from an EMBL/GenBank/DDBJ whole genome shotgun (WGS) entry which is preliminary data.</text>
</comment>
<accession>A0A5C6NA01</accession>
<dbReference type="Proteomes" id="UP000324091">
    <property type="component" value="Chromosome 4"/>
</dbReference>
<evidence type="ECO:0000313" key="1">
    <source>
        <dbReference type="EMBL" id="TWW62690.1"/>
    </source>
</evidence>
<dbReference type="AlphaFoldDB" id="A0A5C6NA01"/>
<evidence type="ECO:0000313" key="2">
    <source>
        <dbReference type="Proteomes" id="UP000324091"/>
    </source>
</evidence>
<organism evidence="1 2">
    <name type="scientific">Takifugu flavidus</name>
    <name type="common">sansaifugu</name>
    <dbReference type="NCBI Taxonomy" id="433684"/>
    <lineage>
        <taxon>Eukaryota</taxon>
        <taxon>Metazoa</taxon>
        <taxon>Chordata</taxon>
        <taxon>Craniata</taxon>
        <taxon>Vertebrata</taxon>
        <taxon>Euteleostomi</taxon>
        <taxon>Actinopterygii</taxon>
        <taxon>Neopterygii</taxon>
        <taxon>Teleostei</taxon>
        <taxon>Neoteleostei</taxon>
        <taxon>Acanthomorphata</taxon>
        <taxon>Eupercaria</taxon>
        <taxon>Tetraodontiformes</taxon>
        <taxon>Tetradontoidea</taxon>
        <taxon>Tetraodontidae</taxon>
        <taxon>Takifugu</taxon>
    </lineage>
</organism>
<gene>
    <name evidence="1" type="ORF">D4764_04G0013370</name>
</gene>